<feature type="binding site" evidence="7">
    <location>
        <position position="147"/>
    </location>
    <ligand>
        <name>3-phosphoshikimate</name>
        <dbReference type="ChEBI" id="CHEBI:145989"/>
    </ligand>
</feature>
<feature type="binding site" evidence="7">
    <location>
        <position position="320"/>
    </location>
    <ligand>
        <name>phosphoenolpyruvate</name>
        <dbReference type="ChEBI" id="CHEBI:58702"/>
    </ligand>
</feature>
<keyword evidence="3 7" id="KW-0028">Amino-acid biosynthesis</keyword>
<feature type="binding site" evidence="7">
    <location>
        <position position="146"/>
    </location>
    <ligand>
        <name>3-phosphoshikimate</name>
        <dbReference type="ChEBI" id="CHEBI:145989"/>
    </ligand>
</feature>
<accession>A0ABT3RT96</accession>
<dbReference type="RefSeq" id="WP_266057564.1">
    <property type="nucleotide sequence ID" value="NZ_JAPFQN010000007.1"/>
</dbReference>
<feature type="active site" description="Proton acceptor" evidence="7">
    <location>
        <position position="289"/>
    </location>
</feature>
<dbReference type="InterPro" id="IPR013792">
    <property type="entry name" value="RNA3'P_cycl/enolpyr_Trfase_a/b"/>
</dbReference>
<keyword evidence="10" id="KW-0614">Plasmid</keyword>
<gene>
    <name evidence="7 10" type="primary">aroA</name>
    <name evidence="10" type="ORF">OO013_14065</name>
</gene>
<protein>
    <recommendedName>
        <fullName evidence="7">3-phosphoshikimate 1-carboxyvinyltransferase</fullName>
        <ecNumber evidence="7">2.5.1.19</ecNumber>
    </recommendedName>
    <alternativeName>
        <fullName evidence="7">5-enolpyruvylshikimate-3-phosphate synthase</fullName>
        <shortName evidence="7">EPSP synthase</shortName>
        <shortName evidence="7">EPSPS</shortName>
    </alternativeName>
</protein>
<dbReference type="HAMAP" id="MF_00210">
    <property type="entry name" value="EPSP_synth"/>
    <property type="match status" value="1"/>
</dbReference>
<keyword evidence="4 7" id="KW-0808">Transferase</keyword>
<feature type="domain" description="Enolpyruvate transferase" evidence="9">
    <location>
        <begin position="60"/>
        <end position="396"/>
    </location>
</feature>
<dbReference type="Gene3D" id="3.65.10.10">
    <property type="entry name" value="Enolpyruvate transferase domain"/>
    <property type="match status" value="3"/>
</dbReference>
<evidence type="ECO:0000256" key="4">
    <source>
        <dbReference type="ARBA" id="ARBA00022679"/>
    </source>
</evidence>
<comment type="catalytic activity">
    <reaction evidence="6">
        <text>3-phosphoshikimate + phosphoenolpyruvate = 5-O-(1-carboxyvinyl)-3-phosphoshikimate + phosphate</text>
        <dbReference type="Rhea" id="RHEA:21256"/>
        <dbReference type="ChEBI" id="CHEBI:43474"/>
        <dbReference type="ChEBI" id="CHEBI:57701"/>
        <dbReference type="ChEBI" id="CHEBI:58702"/>
        <dbReference type="ChEBI" id="CHEBI:145989"/>
        <dbReference type="EC" id="2.5.1.19"/>
    </reaction>
    <physiologicalReaction direction="left-to-right" evidence="6">
        <dbReference type="Rhea" id="RHEA:21257"/>
    </physiologicalReaction>
</comment>
<feature type="binding site" evidence="7">
    <location>
        <position position="148"/>
    </location>
    <ligand>
        <name>3-phosphoshikimate</name>
        <dbReference type="ChEBI" id="CHEBI:145989"/>
    </ligand>
</feature>
<feature type="binding site" evidence="7">
    <location>
        <position position="23"/>
    </location>
    <ligand>
        <name>phosphoenolpyruvate</name>
        <dbReference type="ChEBI" id="CHEBI:58702"/>
    </ligand>
</feature>
<dbReference type="EMBL" id="JAPFQN010000007">
    <property type="protein sequence ID" value="MCX2745004.1"/>
    <property type="molecule type" value="Genomic_DNA"/>
</dbReference>
<evidence type="ECO:0000256" key="2">
    <source>
        <dbReference type="ARBA" id="ARBA00009948"/>
    </source>
</evidence>
<feature type="binding site" evidence="7">
    <location>
        <position position="289"/>
    </location>
    <ligand>
        <name>3-phosphoshikimate</name>
        <dbReference type="ChEBI" id="CHEBI:145989"/>
    </ligand>
</feature>
<comment type="caution">
    <text evidence="7">Lacks conserved residue(s) required for the propagation of feature annotation.</text>
</comment>
<feature type="binding site" evidence="7">
    <location>
        <position position="363"/>
    </location>
    <ligand>
        <name>phosphoenolpyruvate</name>
        <dbReference type="ChEBI" id="CHEBI:58702"/>
    </ligand>
</feature>
<dbReference type="InterPro" id="IPR006264">
    <property type="entry name" value="EPSP_synthase"/>
</dbReference>
<comment type="function">
    <text evidence="7">Catalyzes the transfer of the enolpyruvyl moiety of phosphoenolpyruvate (PEP) to the 5-hydroxyl of shikimate-3-phosphate (S3P) to produce enolpyruvyl shikimate-3-phosphate and inorganic phosphate.</text>
</comment>
<keyword evidence="8" id="KW-0175">Coiled coil</keyword>
<feature type="binding site" evidence="7">
    <location>
        <position position="387"/>
    </location>
    <ligand>
        <name>phosphoenolpyruvate</name>
        <dbReference type="ChEBI" id="CHEBI:58702"/>
    </ligand>
</feature>
<comment type="subunit">
    <text evidence="7">Monomer.</text>
</comment>
<dbReference type="PIRSF" id="PIRSF000505">
    <property type="entry name" value="EPSPS"/>
    <property type="match status" value="1"/>
</dbReference>
<evidence type="ECO:0000313" key="11">
    <source>
        <dbReference type="Proteomes" id="UP001209885"/>
    </source>
</evidence>
<evidence type="ECO:0000256" key="3">
    <source>
        <dbReference type="ARBA" id="ARBA00022605"/>
    </source>
</evidence>
<evidence type="ECO:0000256" key="1">
    <source>
        <dbReference type="ARBA" id="ARBA00004811"/>
    </source>
</evidence>
<feature type="binding site" evidence="7">
    <location>
        <position position="71"/>
    </location>
    <ligand>
        <name>phosphoenolpyruvate</name>
        <dbReference type="ChEBI" id="CHEBI:58702"/>
    </ligand>
</feature>
<feature type="binding site" evidence="7">
    <location>
        <position position="174"/>
    </location>
    <ligand>
        <name>3-phosphoshikimate</name>
        <dbReference type="ChEBI" id="CHEBI:145989"/>
    </ligand>
</feature>
<keyword evidence="11" id="KW-1185">Reference proteome</keyword>
<dbReference type="InterPro" id="IPR001986">
    <property type="entry name" value="Enolpyruvate_Tfrase_dom"/>
</dbReference>
<reference evidence="10 11" key="1">
    <citation type="submission" date="2022-11" db="EMBL/GenBank/DDBJ databases">
        <title>The characterization of three novel Bacteroidetes species and genomic analysis of their roles in tidal elemental geochemical cycles.</title>
        <authorList>
            <person name="Ma K."/>
        </authorList>
    </citation>
    <scope>NUCLEOTIDE SEQUENCE [LARGE SCALE GENOMIC DNA]</scope>
    <source>
        <strain evidence="10 11">M17</strain>
    </source>
</reference>
<dbReference type="CDD" id="cd01556">
    <property type="entry name" value="EPSP_synthase"/>
    <property type="match status" value="1"/>
</dbReference>
<feature type="binding site" evidence="7">
    <location>
        <position position="99"/>
    </location>
    <ligand>
        <name>phosphoenolpyruvate</name>
        <dbReference type="ChEBI" id="CHEBI:58702"/>
    </ligand>
</feature>
<comment type="similarity">
    <text evidence="2 7">Belongs to the EPSP synthase family.</text>
</comment>
<evidence type="ECO:0000256" key="7">
    <source>
        <dbReference type="HAMAP-Rule" id="MF_00210"/>
    </source>
</evidence>
<keyword evidence="7" id="KW-0963">Cytoplasm</keyword>
<name>A0ABT3RT96_9BACT</name>
<feature type="binding site" evidence="7">
    <location>
        <position position="23"/>
    </location>
    <ligand>
        <name>3-phosphoshikimate</name>
        <dbReference type="ChEBI" id="CHEBI:145989"/>
    </ligand>
</feature>
<dbReference type="PROSITE" id="PS00885">
    <property type="entry name" value="EPSP_SYNTHASE_2"/>
    <property type="match status" value="1"/>
</dbReference>
<keyword evidence="5 7" id="KW-0057">Aromatic amino acid biosynthesis</keyword>
<feature type="binding site" evidence="7">
    <location>
        <position position="28"/>
    </location>
    <ligand>
        <name>3-phosphoshikimate</name>
        <dbReference type="ChEBI" id="CHEBI:145989"/>
    </ligand>
</feature>
<dbReference type="Proteomes" id="UP001209885">
    <property type="component" value="Unassembled WGS sequence"/>
</dbReference>
<dbReference type="Pfam" id="PF00275">
    <property type="entry name" value="EPSP_synthase"/>
    <property type="match status" value="1"/>
</dbReference>
<dbReference type="InterPro" id="IPR023193">
    <property type="entry name" value="EPSP_synthase_CS"/>
</dbReference>
<feature type="binding site" evidence="7">
    <location>
        <position position="316"/>
    </location>
    <ligand>
        <name>3-phosphoshikimate</name>
        <dbReference type="ChEBI" id="CHEBI:145989"/>
    </ligand>
</feature>
<evidence type="ECO:0000259" key="9">
    <source>
        <dbReference type="Pfam" id="PF00275"/>
    </source>
</evidence>
<dbReference type="PANTHER" id="PTHR21090:SF5">
    <property type="entry name" value="PENTAFUNCTIONAL AROM POLYPEPTIDE"/>
    <property type="match status" value="1"/>
</dbReference>
<dbReference type="PANTHER" id="PTHR21090">
    <property type="entry name" value="AROM/DEHYDROQUINATE SYNTHASE"/>
    <property type="match status" value="1"/>
</dbReference>
<evidence type="ECO:0000313" key="10">
    <source>
        <dbReference type="EMBL" id="MCX2745004.1"/>
    </source>
</evidence>
<evidence type="ECO:0000256" key="6">
    <source>
        <dbReference type="ARBA" id="ARBA00044633"/>
    </source>
</evidence>
<proteinExistence type="inferred from homology"/>
<feature type="coiled-coil region" evidence="8">
    <location>
        <begin position="307"/>
        <end position="341"/>
    </location>
</feature>
<dbReference type="EC" id="2.5.1.19" evidence="7"/>
<comment type="subcellular location">
    <subcellularLocation>
        <location evidence="7">Cytoplasm</location>
    </subcellularLocation>
</comment>
<dbReference type="NCBIfam" id="TIGR01356">
    <property type="entry name" value="aroA"/>
    <property type="match status" value="1"/>
</dbReference>
<sequence length="406" mass="45096">MPSLKIEKKKLLPSVEIKPVASKSESNRALIIEALANADDTISNLSAARDTQTMKRLLNSEESTLDVIDAGTTMRFLTAYMAIHEREVTLTGTERMCQRPIGILVDALRSIGCNIDYLNEEGYPPLQIKPFKGQSKNEISIKGDISSQYISALLMIAPVLPEGLTVNITGKLGSRPYVEMTLGLMNHYGVKAEWTDNTIKIPHQKYQPRNYEIESDWSGASYWFSIVSLADESSIFLKGLRQKSFQGDRVITAIMKSLGVKSEFSDDGVNLSKCDHDDVIHIDFSDCPDLAQTVAVVCAAKGVQCHLSGLESLRIKETDRIQALQNELGKLGAKMEENKGEWLLTPSSEIPEVVHIETYDDHRMAMAFAPLATRLNVNIADGNVVAKSYPNFWDHMRKAGFEIKQG</sequence>
<evidence type="ECO:0000256" key="8">
    <source>
        <dbReference type="SAM" id="Coils"/>
    </source>
</evidence>
<comment type="caution">
    <text evidence="10">The sequence shown here is derived from an EMBL/GenBank/DDBJ whole genome shotgun (WGS) entry which is preliminary data.</text>
</comment>
<organism evidence="10 11">
    <name type="scientific">Mangrovivirga halotolerans</name>
    <dbReference type="NCBI Taxonomy" id="2993936"/>
    <lineage>
        <taxon>Bacteria</taxon>
        <taxon>Pseudomonadati</taxon>
        <taxon>Bacteroidota</taxon>
        <taxon>Cytophagia</taxon>
        <taxon>Cytophagales</taxon>
        <taxon>Mangrovivirgaceae</taxon>
        <taxon>Mangrovivirga</taxon>
    </lineage>
</organism>
<feature type="binding site" evidence="7">
    <location>
        <position position="24"/>
    </location>
    <ligand>
        <name>3-phosphoshikimate</name>
        <dbReference type="ChEBI" id="CHEBI:145989"/>
    </ligand>
</feature>
<dbReference type="GO" id="GO:0003866">
    <property type="term" value="F:3-phosphoshikimate 1-carboxyvinyltransferase activity"/>
    <property type="evidence" value="ECO:0007669"/>
    <property type="project" value="UniProtKB-EC"/>
</dbReference>
<comment type="pathway">
    <text evidence="1 7">Metabolic intermediate biosynthesis; chorismate biosynthesis; chorismate from D-erythrose 4-phosphate and phosphoenolpyruvate: step 6/7.</text>
</comment>
<dbReference type="InterPro" id="IPR036968">
    <property type="entry name" value="Enolpyruvate_Tfrase_sf"/>
</dbReference>
<dbReference type="SUPFAM" id="SSF55205">
    <property type="entry name" value="EPT/RTPC-like"/>
    <property type="match status" value="1"/>
</dbReference>
<evidence type="ECO:0000256" key="5">
    <source>
        <dbReference type="ARBA" id="ARBA00023141"/>
    </source>
</evidence>
<feature type="binding site" evidence="7">
    <location>
        <position position="148"/>
    </location>
    <ligand>
        <name>phosphoenolpyruvate</name>
        <dbReference type="ChEBI" id="CHEBI:58702"/>
    </ligand>
</feature>